<evidence type="ECO:0000256" key="1">
    <source>
        <dbReference type="SAM" id="MobiDB-lite"/>
    </source>
</evidence>
<keyword evidence="2" id="KW-1133">Transmembrane helix</keyword>
<evidence type="ECO:0008006" key="5">
    <source>
        <dbReference type="Google" id="ProtNLM"/>
    </source>
</evidence>
<feature type="region of interest" description="Disordered" evidence="1">
    <location>
        <begin position="593"/>
        <end position="627"/>
    </location>
</feature>
<feature type="region of interest" description="Disordered" evidence="1">
    <location>
        <begin position="324"/>
        <end position="372"/>
    </location>
</feature>
<accession>A0A9P5SDE3</accession>
<evidence type="ECO:0000313" key="3">
    <source>
        <dbReference type="EMBL" id="KAF9322797.1"/>
    </source>
</evidence>
<dbReference type="AlphaFoldDB" id="A0A9P5SDE3"/>
<keyword evidence="4" id="KW-1185">Reference proteome</keyword>
<comment type="caution">
    <text evidence="3">The sequence shown here is derived from an EMBL/GenBank/DDBJ whole genome shotgun (WGS) entry which is preliminary data.</text>
</comment>
<dbReference type="EMBL" id="JAAAUY010001448">
    <property type="protein sequence ID" value="KAF9322797.1"/>
    <property type="molecule type" value="Genomic_DNA"/>
</dbReference>
<name>A0A9P5SDE3_9FUNG</name>
<organism evidence="3 4">
    <name type="scientific">Podila minutissima</name>
    <dbReference type="NCBI Taxonomy" id="64525"/>
    <lineage>
        <taxon>Eukaryota</taxon>
        <taxon>Fungi</taxon>
        <taxon>Fungi incertae sedis</taxon>
        <taxon>Mucoromycota</taxon>
        <taxon>Mortierellomycotina</taxon>
        <taxon>Mortierellomycetes</taxon>
        <taxon>Mortierellales</taxon>
        <taxon>Mortierellaceae</taxon>
        <taxon>Podila</taxon>
    </lineage>
</organism>
<proteinExistence type="predicted"/>
<protein>
    <recommendedName>
        <fullName evidence="5">Transmembrane protein</fullName>
    </recommendedName>
</protein>
<feature type="compositionally biased region" description="Gly residues" evidence="1">
    <location>
        <begin position="331"/>
        <end position="372"/>
    </location>
</feature>
<sequence>MSSLHGPLCVASNGNTLYAVVTSGMGDPETIILAKSNTAPGSLATVSWTTVATTLQKTLTTITGHYMDRDVVCHVNNRGVFTLLSLFSKSTATSTANLPSGYQYDPATKAWTDIAVSAGYKWGDAAGKALFTVDGSSSTLMHIYKGDALYGSNIALYNSSTHIMTEGGTPWVLKNSVQQYTGANGTAYVISIDIMTGFIYLDIGAVGPNGAPPASTKTVKLDVGNCTAYNFKTVIREGTCYLYCGDALRTTHRWFTYDGTSLSASSPAITNAKSTSFGFLPLGPAGSPATWAFMYDVLGVYGITLTGPQAGQWQTVPYKFNISDPVPSPGSGTGSGSSGSGNGSGSGSRSGSGATGGSEKGNLGSGGEGSGSGGLSTGALAGIIGGVVVVLGVAMFAIWRRKRILSKPVQLEQQSHKEPPQQRIPVLVEQHQREDPYPQKEDPYLKLASPVVPTVFIPQDAARHYPSPAVAVSMQRIYPSPTAFSPQMLSPGNPSSLSPQSFTNSTLADSEITSVTGSLYHRAIGQACSNPQQYPHSQNPEALPIFDQKAPEMYARAATVQEYGEAGQARTAPSQVNAPALQMYPAVTAPQFYGESSQAHAPSSPAHVATAAPQDYGQPSQAYPPSP</sequence>
<feature type="compositionally biased region" description="Low complexity" evidence="1">
    <location>
        <begin position="596"/>
        <end position="613"/>
    </location>
</feature>
<evidence type="ECO:0000256" key="2">
    <source>
        <dbReference type="SAM" id="Phobius"/>
    </source>
</evidence>
<gene>
    <name evidence="3" type="ORF">BG006_002045</name>
</gene>
<feature type="non-terminal residue" evidence="3">
    <location>
        <position position="627"/>
    </location>
</feature>
<evidence type="ECO:0000313" key="4">
    <source>
        <dbReference type="Proteomes" id="UP000696485"/>
    </source>
</evidence>
<dbReference type="Proteomes" id="UP000696485">
    <property type="component" value="Unassembled WGS sequence"/>
</dbReference>
<feature type="transmembrane region" description="Helical" evidence="2">
    <location>
        <begin position="379"/>
        <end position="399"/>
    </location>
</feature>
<keyword evidence="2" id="KW-0812">Transmembrane</keyword>
<reference evidence="3" key="1">
    <citation type="journal article" date="2020" name="Fungal Divers.">
        <title>Resolving the Mortierellaceae phylogeny through synthesis of multi-gene phylogenetics and phylogenomics.</title>
        <authorList>
            <person name="Vandepol N."/>
            <person name="Liber J."/>
            <person name="Desiro A."/>
            <person name="Na H."/>
            <person name="Kennedy M."/>
            <person name="Barry K."/>
            <person name="Grigoriev I.V."/>
            <person name="Miller A.N."/>
            <person name="O'Donnell K."/>
            <person name="Stajich J.E."/>
            <person name="Bonito G."/>
        </authorList>
    </citation>
    <scope>NUCLEOTIDE SEQUENCE</scope>
    <source>
        <strain evidence="3">NVP1</strain>
    </source>
</reference>
<keyword evidence="2" id="KW-0472">Membrane</keyword>